<reference evidence="2 3" key="1">
    <citation type="submission" date="2017-06" db="EMBL/GenBank/DDBJ databases">
        <title>A platform for efficient transgenesis in Macrostomum lignano, a flatworm model organism for stem cell research.</title>
        <authorList>
            <person name="Berezikov E."/>
        </authorList>
    </citation>
    <scope>NUCLEOTIDE SEQUENCE [LARGE SCALE GENOMIC DNA]</scope>
    <source>
        <strain evidence="2">DV1</strain>
        <tissue evidence="2">Whole organism</tissue>
    </source>
</reference>
<evidence type="ECO:0000313" key="3">
    <source>
        <dbReference type="Proteomes" id="UP000215902"/>
    </source>
</evidence>
<dbReference type="OrthoDB" id="5586401at2759"/>
<dbReference type="AlphaFoldDB" id="A0A267G8J0"/>
<dbReference type="GO" id="GO:0005758">
    <property type="term" value="C:mitochondrial intermembrane space"/>
    <property type="evidence" value="ECO:0007669"/>
    <property type="project" value="InterPro"/>
</dbReference>
<dbReference type="GO" id="GO:0033617">
    <property type="term" value="P:mitochondrial respiratory chain complex IV assembly"/>
    <property type="evidence" value="ECO:0007669"/>
    <property type="project" value="InterPro"/>
</dbReference>
<dbReference type="PANTHER" id="PTHR13639:SF2">
    <property type="entry name" value="CYTOCHROME C OXIDASE ASSEMBLY FACTOR 4 HOMOLOG, MITOCHONDRIAL"/>
    <property type="match status" value="1"/>
</dbReference>
<dbReference type="PANTHER" id="PTHR13639">
    <property type="entry name" value="CYTOCHROME C OXIDASE ASSEMBLY FACTOR 4 HOMOLOG, MITOCHONDRIAL"/>
    <property type="match status" value="1"/>
</dbReference>
<name>A0A267G8J0_9PLAT</name>
<dbReference type="Proteomes" id="UP000215902">
    <property type="component" value="Unassembled WGS sequence"/>
</dbReference>
<accession>A0A267G8J0</accession>
<dbReference type="STRING" id="282301.A0A267G8J0"/>
<proteinExistence type="predicted"/>
<gene>
    <name evidence="2" type="ORF">BOX15_Mlig015560g2</name>
</gene>
<dbReference type="PROSITE" id="PS51808">
    <property type="entry name" value="CHCH"/>
    <property type="match status" value="1"/>
</dbReference>
<evidence type="ECO:0008006" key="4">
    <source>
        <dbReference type="Google" id="ProtNLM"/>
    </source>
</evidence>
<keyword evidence="3" id="KW-1185">Reference proteome</keyword>
<sequence length="80" mass="9480">MSTQQQQQQESKHSWKPTPSNDEEEDVFEAMLKRTGCLDQHNDVMECMAEHRDWRQCQEQVRKMKVCMAKYQETKGGQST</sequence>
<feature type="region of interest" description="Disordered" evidence="1">
    <location>
        <begin position="1"/>
        <end position="25"/>
    </location>
</feature>
<organism evidence="2 3">
    <name type="scientific">Macrostomum lignano</name>
    <dbReference type="NCBI Taxonomy" id="282301"/>
    <lineage>
        <taxon>Eukaryota</taxon>
        <taxon>Metazoa</taxon>
        <taxon>Spiralia</taxon>
        <taxon>Lophotrochozoa</taxon>
        <taxon>Platyhelminthes</taxon>
        <taxon>Rhabditophora</taxon>
        <taxon>Macrostomorpha</taxon>
        <taxon>Macrostomida</taxon>
        <taxon>Macrostomidae</taxon>
        <taxon>Macrostomum</taxon>
    </lineage>
</organism>
<evidence type="ECO:0000313" key="2">
    <source>
        <dbReference type="EMBL" id="PAA82296.1"/>
    </source>
</evidence>
<protein>
    <recommendedName>
        <fullName evidence="4">CHCH domain-containing protein</fullName>
    </recommendedName>
</protein>
<dbReference type="InterPro" id="IPR039870">
    <property type="entry name" value="Coa4-like"/>
</dbReference>
<evidence type="ECO:0000256" key="1">
    <source>
        <dbReference type="SAM" id="MobiDB-lite"/>
    </source>
</evidence>
<dbReference type="EMBL" id="NIVC01000481">
    <property type="protein sequence ID" value="PAA82296.1"/>
    <property type="molecule type" value="Genomic_DNA"/>
</dbReference>
<comment type="caution">
    <text evidence="2">The sequence shown here is derived from an EMBL/GenBank/DDBJ whole genome shotgun (WGS) entry which is preliminary data.</text>
</comment>